<name>A0AAV4WTB0_CAEEX</name>
<dbReference type="AlphaFoldDB" id="A0AAV4WTB0"/>
<dbReference type="EMBL" id="BPLR01016743">
    <property type="protein sequence ID" value="GIY86107.1"/>
    <property type="molecule type" value="Genomic_DNA"/>
</dbReference>
<comment type="caution">
    <text evidence="1">The sequence shown here is derived from an EMBL/GenBank/DDBJ whole genome shotgun (WGS) entry which is preliminary data.</text>
</comment>
<proteinExistence type="predicted"/>
<dbReference type="Proteomes" id="UP001054945">
    <property type="component" value="Unassembled WGS sequence"/>
</dbReference>
<organism evidence="1 2">
    <name type="scientific">Caerostris extrusa</name>
    <name type="common">Bark spider</name>
    <name type="synonym">Caerostris bankana</name>
    <dbReference type="NCBI Taxonomy" id="172846"/>
    <lineage>
        <taxon>Eukaryota</taxon>
        <taxon>Metazoa</taxon>
        <taxon>Ecdysozoa</taxon>
        <taxon>Arthropoda</taxon>
        <taxon>Chelicerata</taxon>
        <taxon>Arachnida</taxon>
        <taxon>Araneae</taxon>
        <taxon>Araneomorphae</taxon>
        <taxon>Entelegynae</taxon>
        <taxon>Araneoidea</taxon>
        <taxon>Araneidae</taxon>
        <taxon>Caerostris</taxon>
    </lineage>
</organism>
<reference evidence="1 2" key="1">
    <citation type="submission" date="2021-06" db="EMBL/GenBank/DDBJ databases">
        <title>Caerostris extrusa draft genome.</title>
        <authorList>
            <person name="Kono N."/>
            <person name="Arakawa K."/>
        </authorList>
    </citation>
    <scope>NUCLEOTIDE SEQUENCE [LARGE SCALE GENOMIC DNA]</scope>
</reference>
<keyword evidence="2" id="KW-1185">Reference proteome</keyword>
<evidence type="ECO:0000313" key="2">
    <source>
        <dbReference type="Proteomes" id="UP001054945"/>
    </source>
</evidence>
<sequence>MIPDVDCAAGAGPPDRASQGRLVGGLLNSLVGAANALACASRANVRWRERGCVSLQMPWRLCRSQTPPFIWQVCCKCLR</sequence>
<evidence type="ECO:0000313" key="1">
    <source>
        <dbReference type="EMBL" id="GIY86107.1"/>
    </source>
</evidence>
<accession>A0AAV4WTB0</accession>
<protein>
    <submittedName>
        <fullName evidence="1">Uncharacterized protein</fullName>
    </submittedName>
</protein>
<gene>
    <name evidence="1" type="ORF">CEXT_457991</name>
</gene>